<gene>
    <name evidence="3" type="ORF">C7435_2149</name>
</gene>
<proteinExistence type="predicted"/>
<dbReference type="Proteomes" id="UP000273675">
    <property type="component" value="Unassembled WGS sequence"/>
</dbReference>
<evidence type="ECO:0000256" key="1">
    <source>
        <dbReference type="SAM" id="SignalP"/>
    </source>
</evidence>
<protein>
    <submittedName>
        <fullName evidence="3">Ketosteroid isomerase-like protein</fullName>
    </submittedName>
</protein>
<evidence type="ECO:0000313" key="3">
    <source>
        <dbReference type="EMBL" id="RKQ96814.1"/>
    </source>
</evidence>
<keyword evidence="3" id="KW-0413">Isomerase</keyword>
<organism evidence="3 4">
    <name type="scientific">Maricaulis maris</name>
    <dbReference type="NCBI Taxonomy" id="74318"/>
    <lineage>
        <taxon>Bacteria</taxon>
        <taxon>Pseudomonadati</taxon>
        <taxon>Pseudomonadota</taxon>
        <taxon>Alphaproteobacteria</taxon>
        <taxon>Maricaulales</taxon>
        <taxon>Maricaulaceae</taxon>
        <taxon>Maricaulis</taxon>
    </lineage>
</organism>
<dbReference type="InterPro" id="IPR032710">
    <property type="entry name" value="NTF2-like_dom_sf"/>
</dbReference>
<evidence type="ECO:0000313" key="4">
    <source>
        <dbReference type="Proteomes" id="UP000273675"/>
    </source>
</evidence>
<keyword evidence="1" id="KW-0732">Signal</keyword>
<dbReference type="RefSeq" id="WP_158025603.1">
    <property type="nucleotide sequence ID" value="NZ_RBIM01000004.1"/>
</dbReference>
<feature type="chain" id="PRO_5019718932" evidence="1">
    <location>
        <begin position="25"/>
        <end position="170"/>
    </location>
</feature>
<dbReference type="Pfam" id="PF12680">
    <property type="entry name" value="SnoaL_2"/>
    <property type="match status" value="1"/>
</dbReference>
<accession>A0A495D4I0</accession>
<sequence length="170" mass="18690">MTHFLSLAGFATGLTLTLAPALSAQDDTNAEAEAIARTYMDHYSAVDWDAMEAMLAADMVFSDTTAQGESYGPDGIQEDGRDAMMATLREFGERYHPIELGFEWDDVFASNSRVVFIGHVNALYPTQSEGQVFRWRSRQVSVITVRDGQVVAHQDFANYAAPEQGLIAAD</sequence>
<evidence type="ECO:0000259" key="2">
    <source>
        <dbReference type="Pfam" id="PF12680"/>
    </source>
</evidence>
<dbReference type="InterPro" id="IPR037401">
    <property type="entry name" value="SnoaL-like"/>
</dbReference>
<reference evidence="3 4" key="1">
    <citation type="submission" date="2018-10" db="EMBL/GenBank/DDBJ databases">
        <title>Genomic Encyclopedia of Type Strains, Phase IV (KMG-IV): sequencing the most valuable type-strain genomes for metagenomic binning, comparative biology and taxonomic classification.</title>
        <authorList>
            <person name="Goeker M."/>
        </authorList>
    </citation>
    <scope>NUCLEOTIDE SEQUENCE [LARGE SCALE GENOMIC DNA]</scope>
    <source>
        <strain evidence="3 4">DSM 4734</strain>
    </source>
</reference>
<comment type="caution">
    <text evidence="3">The sequence shown here is derived from an EMBL/GenBank/DDBJ whole genome shotgun (WGS) entry which is preliminary data.</text>
</comment>
<feature type="signal peptide" evidence="1">
    <location>
        <begin position="1"/>
        <end position="24"/>
    </location>
</feature>
<dbReference type="EMBL" id="RBIM01000004">
    <property type="protein sequence ID" value="RKQ96814.1"/>
    <property type="molecule type" value="Genomic_DNA"/>
</dbReference>
<name>A0A495D4I0_9PROT</name>
<feature type="domain" description="SnoaL-like" evidence="2">
    <location>
        <begin position="37"/>
        <end position="153"/>
    </location>
</feature>
<dbReference type="SUPFAM" id="SSF54427">
    <property type="entry name" value="NTF2-like"/>
    <property type="match status" value="1"/>
</dbReference>
<dbReference type="AlphaFoldDB" id="A0A495D4I0"/>
<dbReference type="Gene3D" id="3.10.450.50">
    <property type="match status" value="1"/>
</dbReference>
<dbReference type="GO" id="GO:0016853">
    <property type="term" value="F:isomerase activity"/>
    <property type="evidence" value="ECO:0007669"/>
    <property type="project" value="UniProtKB-KW"/>
</dbReference>